<dbReference type="AlphaFoldDB" id="A0A170RU63"/>
<name>A0A170RU63_STRLU</name>
<evidence type="ECO:0000313" key="2">
    <source>
        <dbReference type="Proteomes" id="UP000217676"/>
    </source>
</evidence>
<organism evidence="1 2">
    <name type="scientific">Streptomyces laurentii</name>
    <dbReference type="NCBI Taxonomy" id="39478"/>
    <lineage>
        <taxon>Bacteria</taxon>
        <taxon>Bacillati</taxon>
        <taxon>Actinomycetota</taxon>
        <taxon>Actinomycetes</taxon>
        <taxon>Kitasatosporales</taxon>
        <taxon>Streptomycetaceae</taxon>
        <taxon>Streptomyces</taxon>
    </lineage>
</organism>
<accession>A0A170RU63</accession>
<dbReference type="EMBL" id="AP017424">
    <property type="protein sequence ID" value="BAU81027.1"/>
    <property type="molecule type" value="Genomic_DNA"/>
</dbReference>
<dbReference type="KEGG" id="slau:SLA_0072"/>
<reference evidence="1 2" key="1">
    <citation type="journal article" date="2016" name="Genome Announc.">
        <title>Complete Genome Sequence of Thiostrepton-Producing Streptomyces laurentii ATCC 31255.</title>
        <authorList>
            <person name="Doi K."/>
            <person name="Fujino Y."/>
            <person name="Nagayoshi Y."/>
            <person name="Ohshima T."/>
            <person name="Ogata S."/>
        </authorList>
    </citation>
    <scope>NUCLEOTIDE SEQUENCE [LARGE SCALE GENOMIC DNA]</scope>
    <source>
        <strain evidence="1 2">ATCC 31255</strain>
    </source>
</reference>
<proteinExistence type="predicted"/>
<evidence type="ECO:0000313" key="1">
    <source>
        <dbReference type="EMBL" id="BAU81027.1"/>
    </source>
</evidence>
<dbReference type="Proteomes" id="UP000217676">
    <property type="component" value="Chromosome"/>
</dbReference>
<sequence>MVDYARWYPCSARASCRFMGFTVDGLTPAFRTAGEHIRFVGLEATDR</sequence>
<protein>
    <submittedName>
        <fullName evidence="1">Uncharacterized protein</fullName>
    </submittedName>
</protein>
<gene>
    <name evidence="1" type="ORF">SLA_0072</name>
</gene>
<keyword evidence="2" id="KW-1185">Reference proteome</keyword>
<dbReference type="RefSeq" id="WP_359882531.1">
    <property type="nucleotide sequence ID" value="NZ_JBEYHT010000054.1"/>
</dbReference>